<dbReference type="CDD" id="cd00452">
    <property type="entry name" value="KDPG_aldolase"/>
    <property type="match status" value="1"/>
</dbReference>
<dbReference type="PROSITE" id="PS00160">
    <property type="entry name" value="ALDOLASE_KDPG_KHG_2"/>
    <property type="match status" value="1"/>
</dbReference>
<accession>A0A239JBH7</accession>
<dbReference type="InterPro" id="IPR013785">
    <property type="entry name" value="Aldolase_TIM"/>
</dbReference>
<evidence type="ECO:0000256" key="1">
    <source>
        <dbReference type="ARBA" id="ARBA00004761"/>
    </source>
</evidence>
<evidence type="ECO:0000256" key="2">
    <source>
        <dbReference type="ARBA" id="ARBA00006906"/>
    </source>
</evidence>
<reference evidence="6 7" key="1">
    <citation type="submission" date="2017-06" db="EMBL/GenBank/DDBJ databases">
        <authorList>
            <person name="Kim H.J."/>
            <person name="Triplett B.A."/>
        </authorList>
    </citation>
    <scope>NUCLEOTIDE SEQUENCE [LARGE SCALE GENOMIC DNA]</scope>
    <source>
        <strain evidence="6 7">DS15</strain>
    </source>
</reference>
<dbReference type="NCBIfam" id="NF006600">
    <property type="entry name" value="PRK09140.1"/>
    <property type="match status" value="1"/>
</dbReference>
<dbReference type="GO" id="GO:0016829">
    <property type="term" value="F:lyase activity"/>
    <property type="evidence" value="ECO:0007669"/>
    <property type="project" value="UniProtKB-KW"/>
</dbReference>
<dbReference type="EMBL" id="FZPA01000009">
    <property type="protein sequence ID" value="SNT03190.1"/>
    <property type="molecule type" value="Genomic_DNA"/>
</dbReference>
<evidence type="ECO:0000313" key="6">
    <source>
        <dbReference type="EMBL" id="SNT03190.1"/>
    </source>
</evidence>
<dbReference type="PANTHER" id="PTHR30246:SF1">
    <property type="entry name" value="2-DEHYDRO-3-DEOXY-6-PHOSPHOGALACTONATE ALDOLASE-RELATED"/>
    <property type="match status" value="1"/>
</dbReference>
<protein>
    <submittedName>
        <fullName evidence="6">2-keto-3-deoxy-phosphogalactonate aldolase</fullName>
    </submittedName>
</protein>
<name>A0A239JBH7_9SPHN</name>
<evidence type="ECO:0000313" key="7">
    <source>
        <dbReference type="Proteomes" id="UP000198339"/>
    </source>
</evidence>
<dbReference type="OrthoDB" id="7204076at2"/>
<dbReference type="Pfam" id="PF01081">
    <property type="entry name" value="Aldolase"/>
    <property type="match status" value="1"/>
</dbReference>
<dbReference type="InterPro" id="IPR000887">
    <property type="entry name" value="Aldlse_KDPG_KHG"/>
</dbReference>
<dbReference type="RefSeq" id="WP_089216475.1">
    <property type="nucleotide sequence ID" value="NZ_FZPA01000009.1"/>
</dbReference>
<keyword evidence="5" id="KW-0119">Carbohydrate metabolism</keyword>
<sequence length="209" mass="20979">MPMIDELLAAGTPPIVAILRGIQPDEAVPVAASLIDAGIRMIEVPLNSPEPLKSIAAMQAGFGETALIGAGTVLTVDAVNAVAETGARLIVAPNVDPPVIARAVESGLEAMPGCMTPTEAFAALSAGAKQLKLFPAAALGTGHLKAMCEVLPKSVGIWAVGGVDETNASAWLGAGAAGVAAGGSLYRPGRSAEEIGRIARRLVTALSRS</sequence>
<evidence type="ECO:0000256" key="4">
    <source>
        <dbReference type="ARBA" id="ARBA00023239"/>
    </source>
</evidence>
<dbReference type="SUPFAM" id="SSF51569">
    <property type="entry name" value="Aldolase"/>
    <property type="match status" value="1"/>
</dbReference>
<dbReference type="Proteomes" id="UP000198339">
    <property type="component" value="Unassembled WGS sequence"/>
</dbReference>
<comment type="pathway">
    <text evidence="1">Carbohydrate acid metabolism.</text>
</comment>
<organism evidence="6 7">
    <name type="scientific">Sphingopyxis indica</name>
    <dbReference type="NCBI Taxonomy" id="436663"/>
    <lineage>
        <taxon>Bacteria</taxon>
        <taxon>Pseudomonadati</taxon>
        <taxon>Pseudomonadota</taxon>
        <taxon>Alphaproteobacteria</taxon>
        <taxon>Sphingomonadales</taxon>
        <taxon>Sphingomonadaceae</taxon>
        <taxon>Sphingopyxis</taxon>
    </lineage>
</organism>
<keyword evidence="7" id="KW-1185">Reference proteome</keyword>
<dbReference type="InterPro" id="IPR031338">
    <property type="entry name" value="KDPG/KHG_AS_2"/>
</dbReference>
<dbReference type="Gene3D" id="3.20.20.70">
    <property type="entry name" value="Aldolase class I"/>
    <property type="match status" value="1"/>
</dbReference>
<proteinExistence type="inferred from homology"/>
<comment type="similarity">
    <text evidence="2">Belongs to the KHG/KDPG aldolase family.</text>
</comment>
<comment type="subunit">
    <text evidence="3">Homotrimer.</text>
</comment>
<dbReference type="AlphaFoldDB" id="A0A239JBH7"/>
<keyword evidence="4" id="KW-0456">Lyase</keyword>
<evidence type="ECO:0000256" key="3">
    <source>
        <dbReference type="ARBA" id="ARBA00011233"/>
    </source>
</evidence>
<dbReference type="PANTHER" id="PTHR30246">
    <property type="entry name" value="2-KETO-3-DEOXY-6-PHOSPHOGLUCONATE ALDOLASE"/>
    <property type="match status" value="1"/>
</dbReference>
<evidence type="ECO:0000256" key="5">
    <source>
        <dbReference type="ARBA" id="ARBA00023277"/>
    </source>
</evidence>
<gene>
    <name evidence="6" type="ORF">SAMN06295955_109171</name>
</gene>